<proteinExistence type="predicted"/>
<evidence type="ECO:0000313" key="3">
    <source>
        <dbReference type="Proteomes" id="UP000198769"/>
    </source>
</evidence>
<name>A0A1I4VQF3_CHROL</name>
<dbReference type="EMBL" id="FOVD01000001">
    <property type="protein sequence ID" value="SFN03206.1"/>
    <property type="molecule type" value="Genomic_DNA"/>
</dbReference>
<feature type="compositionally biased region" description="Basic and acidic residues" evidence="1">
    <location>
        <begin position="495"/>
        <end position="512"/>
    </location>
</feature>
<evidence type="ECO:0000313" key="2">
    <source>
        <dbReference type="EMBL" id="SFN03206.1"/>
    </source>
</evidence>
<feature type="region of interest" description="Disordered" evidence="1">
    <location>
        <begin position="495"/>
        <end position="557"/>
    </location>
</feature>
<protein>
    <submittedName>
        <fullName evidence="2">Uncharacterized protein</fullName>
    </submittedName>
</protein>
<feature type="region of interest" description="Disordered" evidence="1">
    <location>
        <begin position="1"/>
        <end position="26"/>
    </location>
</feature>
<dbReference type="AlphaFoldDB" id="A0A1I4VQF3"/>
<dbReference type="OrthoDB" id="1242806at2"/>
<organism evidence="2 3">
    <name type="scientific">Chryseobacterium oleae</name>
    <dbReference type="NCBI Taxonomy" id="491207"/>
    <lineage>
        <taxon>Bacteria</taxon>
        <taxon>Pseudomonadati</taxon>
        <taxon>Bacteroidota</taxon>
        <taxon>Flavobacteriia</taxon>
        <taxon>Flavobacteriales</taxon>
        <taxon>Weeksellaceae</taxon>
        <taxon>Chryseobacterium group</taxon>
        <taxon>Chryseobacterium</taxon>
    </lineage>
</organism>
<feature type="compositionally biased region" description="Polar residues" evidence="1">
    <location>
        <begin position="10"/>
        <end position="20"/>
    </location>
</feature>
<keyword evidence="3" id="KW-1185">Reference proteome</keyword>
<reference evidence="3" key="1">
    <citation type="submission" date="2016-10" db="EMBL/GenBank/DDBJ databases">
        <authorList>
            <person name="Varghese N."/>
            <person name="Submissions S."/>
        </authorList>
    </citation>
    <scope>NUCLEOTIDE SEQUENCE [LARGE SCALE GENOMIC DNA]</scope>
    <source>
        <strain evidence="3">DSM 25575</strain>
    </source>
</reference>
<evidence type="ECO:0000256" key="1">
    <source>
        <dbReference type="SAM" id="MobiDB-lite"/>
    </source>
</evidence>
<dbReference type="Proteomes" id="UP000198769">
    <property type="component" value="Unassembled WGS sequence"/>
</dbReference>
<accession>A0A1I4VQF3</accession>
<feature type="compositionally biased region" description="Basic and acidic residues" evidence="1">
    <location>
        <begin position="519"/>
        <end position="551"/>
    </location>
</feature>
<gene>
    <name evidence="2" type="ORF">SAMN05421594_0498</name>
</gene>
<dbReference type="RefSeq" id="WP_090022624.1">
    <property type="nucleotide sequence ID" value="NZ_FOVD01000001.1"/>
</dbReference>
<sequence length="557" mass="63897">MSEEQEQGKDNYSANPNQKVYDTPHQVDHEVNVVKIYFAKQVPKMTWETKEDTYTVKNGGSVSDVKKKYEKKGRRNILADKEDSVKLTAKESVKITWEEEVQAKKADGSPDFDFEKINSTTIKKKVWVVAHCEGASGKLSVEIHENKLTNAENVYENPVKFLDGEEEKSKIEFTINGTLVYSKEITMRPKSDEDLKKLIDQLNKRADTNAFLYFKAEVTGTEDQVKFPDETHEFLNKDNERFEIRYCNCGNKYDITCTRYSKRYGPAYWGSKKLENYSDWDTLIEDKKITTEEKAILVGMSENEGKLDSVQSYDWDLSGEQMIVTAGAMQKTVDHTGKGEFTTQVEEFKAQHPEKYEELFVSCGWTVDSGILYYKDPADPKAEKITGNTLSNKIRENCKESLFGKTVECKPLQPIVNAVIDKVFQEKQVVDFIKRLKEVVLPLTPTGYSYKLSDYLQSKLGKATALDHHINRPGLVKDDFGAALDRFFAKKDANTAKENKTKKEGEKLEKLSRNPADWGDMHGKYEKEILDDYGNQRRGTDMDKRYEKMEKNSNLSS</sequence>